<keyword evidence="2" id="KW-0812">Transmembrane</keyword>
<evidence type="ECO:0000313" key="4">
    <source>
        <dbReference type="Proteomes" id="UP000245362"/>
    </source>
</evidence>
<dbReference type="Proteomes" id="UP000245362">
    <property type="component" value="Unassembled WGS sequence"/>
</dbReference>
<dbReference type="EMBL" id="QFWT01000003">
    <property type="protein sequence ID" value="PWI34086.1"/>
    <property type="molecule type" value="Genomic_DNA"/>
</dbReference>
<protein>
    <recommendedName>
        <fullName evidence="5">SHOCT domain-containing protein</fullName>
    </recommendedName>
</protein>
<feature type="compositionally biased region" description="Basic and acidic residues" evidence="1">
    <location>
        <begin position="59"/>
        <end position="76"/>
    </location>
</feature>
<reference evidence="3 4" key="1">
    <citation type="submission" date="2018-05" db="EMBL/GenBank/DDBJ databases">
        <title>Vibrio limimaris sp. nov., isolated from marine sediment.</title>
        <authorList>
            <person name="Li C.-M."/>
        </authorList>
    </citation>
    <scope>NUCLEOTIDE SEQUENCE [LARGE SCALE GENOMIC DNA]</scope>
    <source>
        <strain evidence="3 4">E4404</strain>
    </source>
</reference>
<feature type="transmembrane region" description="Helical" evidence="2">
    <location>
        <begin position="89"/>
        <end position="111"/>
    </location>
</feature>
<evidence type="ECO:0008006" key="5">
    <source>
        <dbReference type="Google" id="ProtNLM"/>
    </source>
</evidence>
<accession>A0A2U3BBB2</accession>
<evidence type="ECO:0000256" key="1">
    <source>
        <dbReference type="SAM" id="MobiDB-lite"/>
    </source>
</evidence>
<name>A0A2U3BBB2_9VIBR</name>
<keyword evidence="2" id="KW-0472">Membrane</keyword>
<dbReference type="RefSeq" id="WP_109319337.1">
    <property type="nucleotide sequence ID" value="NZ_QFWT01000003.1"/>
</dbReference>
<dbReference type="AlphaFoldDB" id="A0A2U3BBB2"/>
<comment type="caution">
    <text evidence="3">The sequence shown here is derived from an EMBL/GenBank/DDBJ whole genome shotgun (WGS) entry which is preliminary data.</text>
</comment>
<evidence type="ECO:0000256" key="2">
    <source>
        <dbReference type="SAM" id="Phobius"/>
    </source>
</evidence>
<proteinExistence type="predicted"/>
<gene>
    <name evidence="3" type="ORF">DI392_07795</name>
</gene>
<evidence type="ECO:0000313" key="3">
    <source>
        <dbReference type="EMBL" id="PWI34086.1"/>
    </source>
</evidence>
<organism evidence="3 4">
    <name type="scientific">Vibrio albus</name>
    <dbReference type="NCBI Taxonomy" id="2200953"/>
    <lineage>
        <taxon>Bacteria</taxon>
        <taxon>Pseudomonadati</taxon>
        <taxon>Pseudomonadota</taxon>
        <taxon>Gammaproteobacteria</taxon>
        <taxon>Vibrionales</taxon>
        <taxon>Vibrionaceae</taxon>
        <taxon>Vibrio</taxon>
    </lineage>
</organism>
<keyword evidence="2" id="KW-1133">Transmembrane helix</keyword>
<sequence length="113" mass="12872">MSSTSSHTTLNQLAQRYANGELDRATYLALRAELLEKLVRMQKNPQTEKPWQTGKHTKKTEPVKLEKPGNIHHDSLLESSPDPQEELPLARILITASLLLLLFISAVYLYFML</sequence>
<keyword evidence="4" id="KW-1185">Reference proteome</keyword>
<feature type="region of interest" description="Disordered" evidence="1">
    <location>
        <begin position="45"/>
        <end position="82"/>
    </location>
</feature>